<accession>A0A1G8P272</accession>
<dbReference type="InterPro" id="IPR021947">
    <property type="entry name" value="DUF3564"/>
</dbReference>
<dbReference type="Proteomes" id="UP000199706">
    <property type="component" value="Unassembled WGS sequence"/>
</dbReference>
<evidence type="ECO:0008006" key="3">
    <source>
        <dbReference type="Google" id="ProtNLM"/>
    </source>
</evidence>
<dbReference type="RefSeq" id="WP_090695998.1">
    <property type="nucleotide sequence ID" value="NZ_CADERL010000004.1"/>
</dbReference>
<dbReference type="OrthoDB" id="9130024at2"/>
<evidence type="ECO:0000313" key="2">
    <source>
        <dbReference type="Proteomes" id="UP000199706"/>
    </source>
</evidence>
<sequence length="124" mass="13753">MRITLHLDTFDRVNPCAYAILWLDKETQQWSREGHVGLDLPEWGALVVDSHGTMVCGARGTRPLCVLEGLQLDRTEGPFEGETGPAQWCAHAGLPSAQGHWHVQCIDHETTEPEHRLFAADDAA</sequence>
<proteinExistence type="predicted"/>
<reference evidence="1 2" key="1">
    <citation type="submission" date="2016-10" db="EMBL/GenBank/DDBJ databases">
        <authorList>
            <person name="de Groot N.N."/>
        </authorList>
    </citation>
    <scope>NUCLEOTIDE SEQUENCE [LARGE SCALE GENOMIC DNA]</scope>
    <source>
        <strain evidence="1 2">LMG 2247</strain>
    </source>
</reference>
<dbReference type="Pfam" id="PF12087">
    <property type="entry name" value="DUF3564"/>
    <property type="match status" value="1"/>
</dbReference>
<evidence type="ECO:0000313" key="1">
    <source>
        <dbReference type="EMBL" id="SDI86594.1"/>
    </source>
</evidence>
<organism evidence="1 2">
    <name type="scientific">Paraburkholderia phenazinium</name>
    <dbReference type="NCBI Taxonomy" id="60549"/>
    <lineage>
        <taxon>Bacteria</taxon>
        <taxon>Pseudomonadati</taxon>
        <taxon>Pseudomonadota</taxon>
        <taxon>Betaproteobacteria</taxon>
        <taxon>Burkholderiales</taxon>
        <taxon>Burkholderiaceae</taxon>
        <taxon>Paraburkholderia</taxon>
    </lineage>
</organism>
<gene>
    <name evidence="1" type="ORF">SAMN05216466_13923</name>
</gene>
<dbReference type="EMBL" id="FNCJ01000039">
    <property type="protein sequence ID" value="SDI86594.1"/>
    <property type="molecule type" value="Genomic_DNA"/>
</dbReference>
<name>A0A1G8P272_9BURK</name>
<protein>
    <recommendedName>
        <fullName evidence="3">DUF3564 family protein</fullName>
    </recommendedName>
</protein>
<dbReference type="AlphaFoldDB" id="A0A1G8P272"/>